<keyword evidence="4" id="KW-0378">Hydrolase</keyword>
<comment type="similarity">
    <text evidence="1">Belongs to the glycosyl hydrolase 13 family.</text>
</comment>
<dbReference type="InterPro" id="IPR017853">
    <property type="entry name" value="GH"/>
</dbReference>
<accession>A0A4Q5N6N5</accession>
<dbReference type="SMART" id="SM00642">
    <property type="entry name" value="Aamy"/>
    <property type="match status" value="1"/>
</dbReference>
<dbReference type="OrthoDB" id="9043248at2"/>
<dbReference type="PANTHER" id="PTHR10357:SF179">
    <property type="entry name" value="NEUTRAL AND BASIC AMINO ACID TRANSPORT PROTEIN RBAT"/>
    <property type="match status" value="1"/>
</dbReference>
<dbReference type="PANTHER" id="PTHR10357">
    <property type="entry name" value="ALPHA-AMYLASE FAMILY MEMBER"/>
    <property type="match status" value="1"/>
</dbReference>
<feature type="region of interest" description="Disordered" evidence="2">
    <location>
        <begin position="236"/>
        <end position="263"/>
    </location>
</feature>
<dbReference type="Gene3D" id="3.20.20.80">
    <property type="entry name" value="Glycosidases"/>
    <property type="match status" value="2"/>
</dbReference>
<evidence type="ECO:0000259" key="3">
    <source>
        <dbReference type="SMART" id="SM00642"/>
    </source>
</evidence>
<dbReference type="SUPFAM" id="SSF51445">
    <property type="entry name" value="(Trans)glycosidases"/>
    <property type="match status" value="1"/>
</dbReference>
<dbReference type="Proteomes" id="UP000293764">
    <property type="component" value="Unassembled WGS sequence"/>
</dbReference>
<keyword evidence="5" id="KW-1185">Reference proteome</keyword>
<dbReference type="InterPro" id="IPR045857">
    <property type="entry name" value="O16G_dom_2"/>
</dbReference>
<evidence type="ECO:0000313" key="4">
    <source>
        <dbReference type="EMBL" id="RYV52647.1"/>
    </source>
</evidence>
<dbReference type="InterPro" id="IPR006047">
    <property type="entry name" value="GH13_cat_dom"/>
</dbReference>
<feature type="compositionally biased region" description="Low complexity" evidence="2">
    <location>
        <begin position="238"/>
        <end position="252"/>
    </location>
</feature>
<comment type="caution">
    <text evidence="4">The sequence shown here is derived from an EMBL/GenBank/DDBJ whole genome shotgun (WGS) entry which is preliminary data.</text>
</comment>
<dbReference type="GO" id="GO:0004556">
    <property type="term" value="F:alpha-amylase activity"/>
    <property type="evidence" value="ECO:0007669"/>
    <property type="project" value="TreeGrafter"/>
</dbReference>
<dbReference type="AlphaFoldDB" id="A0A4Q5N6N5"/>
<dbReference type="Gene3D" id="3.90.400.10">
    <property type="entry name" value="Oligo-1,6-glucosidase, Domain 2"/>
    <property type="match status" value="1"/>
</dbReference>
<dbReference type="GO" id="GO:0009313">
    <property type="term" value="P:oligosaccharide catabolic process"/>
    <property type="evidence" value="ECO:0007669"/>
    <property type="project" value="TreeGrafter"/>
</dbReference>
<dbReference type="EMBL" id="SDWW01000004">
    <property type="protein sequence ID" value="RYV52647.1"/>
    <property type="molecule type" value="Genomic_DNA"/>
</dbReference>
<gene>
    <name evidence="4" type="ORF">EUA98_02440</name>
</gene>
<dbReference type="Pfam" id="PF00128">
    <property type="entry name" value="Alpha-amylase"/>
    <property type="match status" value="1"/>
</dbReference>
<evidence type="ECO:0000313" key="5">
    <source>
        <dbReference type="Proteomes" id="UP000293764"/>
    </source>
</evidence>
<evidence type="ECO:0000256" key="1">
    <source>
        <dbReference type="ARBA" id="ARBA00008061"/>
    </source>
</evidence>
<feature type="domain" description="Glycosyl hydrolase family 13 catalytic" evidence="3">
    <location>
        <begin position="26"/>
        <end position="449"/>
    </location>
</feature>
<dbReference type="CDD" id="cd11332">
    <property type="entry name" value="AmyAc_OligoGlu_TS"/>
    <property type="match status" value="1"/>
</dbReference>
<reference evidence="4 5" key="1">
    <citation type="submission" date="2019-01" db="EMBL/GenBank/DDBJ databases">
        <title>Novel species of Cellulomonas.</title>
        <authorList>
            <person name="Liu Q."/>
            <person name="Xin Y.-H."/>
        </authorList>
    </citation>
    <scope>NUCLEOTIDE SEQUENCE [LARGE SCALE GENOMIC DNA]</scope>
    <source>
        <strain evidence="4 5">HLT2-17</strain>
    </source>
</reference>
<name>A0A4Q5N6N5_9MICO</name>
<evidence type="ECO:0000256" key="2">
    <source>
        <dbReference type="SAM" id="MobiDB-lite"/>
    </source>
</evidence>
<protein>
    <submittedName>
        <fullName evidence="4">Glycoside hydrolase family 13 protein</fullName>
    </submittedName>
</protein>
<proteinExistence type="inferred from homology"/>
<sequence length="586" mass="63148">MAPTTTLVHAAQAPGGEWWRHAVIYQVYPRSFADGSGDGIGDLPGITARLDHLVALGVDALWLSPFYRSPQADAGYDVADYRDVDPIFGTLADFDALLERAHGVGLRVIVDLVPNHTSDEHDWFVAALASPPGSPERARYLFRPGTGADGSQPPNNWKSIFGGRAWTRVPDGEWYLHLFDTKQPDLDWDNPQVRSEFEDVLRFWLDKGVDGFRIDVAHGLVKEPGLPDWDGDTSMIEGADGAPDGAATPDGTVDPDDVSTGAGDPGPMFDQEGVHEIYRAWHRVLAEYDGDRALVAEAWVEPLARLARYVRPDEMHQAFNFSFLTTRWAAPALRRVVTASLEASDAVGAPTTWVLSNHDTVRHTSRLGLTEANARPNGIGHGDEQPDEALGLRRARAASLLMLALPGSAYLYQGEELGLPEHTALDDDLRQDPAWWRSGHSERGRDGCRVPLPWAAGDPGFGFSPTGTTWLPQPASWSGYALDAQQGVAGSTYETYRTALALRRRFDLGAGSLAWVDAPGDVAPGADAAAVLALVNSGVLVLANLGSAPVTLPADATVLIASAPLETSSGITTLPTDTTVWLQPAR</sequence>
<organism evidence="4 5">
    <name type="scientific">Pengzhenrongella frigida</name>
    <dbReference type="NCBI Taxonomy" id="1259133"/>
    <lineage>
        <taxon>Bacteria</taxon>
        <taxon>Bacillati</taxon>
        <taxon>Actinomycetota</taxon>
        <taxon>Actinomycetes</taxon>
        <taxon>Micrococcales</taxon>
        <taxon>Pengzhenrongella</taxon>
    </lineage>
</organism>